<reference evidence="2" key="1">
    <citation type="submission" date="2019-04" db="EMBL/GenBank/DDBJ databases">
        <title>An insight into the mialome of Ixodes scapularis.</title>
        <authorList>
            <person name="Ribeiro J.M."/>
            <person name="Mather T.N."/>
            <person name="Karim S."/>
        </authorList>
    </citation>
    <scope>NUCLEOTIDE SEQUENCE</scope>
</reference>
<keyword evidence="1" id="KW-0472">Membrane</keyword>
<sequence>MLREGFFVCLLFFLSFLIVSLCCHVLLFLFYGSVATKAGRTKQVTFPGISSGGGSLLCKISKRVKKEIYILL</sequence>
<organism evidence="2">
    <name type="scientific">Ixodes scapularis</name>
    <name type="common">Black-legged tick</name>
    <name type="synonym">Deer tick</name>
    <dbReference type="NCBI Taxonomy" id="6945"/>
    <lineage>
        <taxon>Eukaryota</taxon>
        <taxon>Metazoa</taxon>
        <taxon>Ecdysozoa</taxon>
        <taxon>Arthropoda</taxon>
        <taxon>Chelicerata</taxon>
        <taxon>Arachnida</taxon>
        <taxon>Acari</taxon>
        <taxon>Parasitiformes</taxon>
        <taxon>Ixodida</taxon>
        <taxon>Ixodoidea</taxon>
        <taxon>Ixodidae</taxon>
        <taxon>Ixodinae</taxon>
        <taxon>Ixodes</taxon>
    </lineage>
</organism>
<proteinExistence type="predicted"/>
<name>A0A4D5RW56_IXOSC</name>
<dbReference type="AlphaFoldDB" id="A0A4D5RW56"/>
<evidence type="ECO:0000313" key="2">
    <source>
        <dbReference type="EMBL" id="MOY41249.1"/>
    </source>
</evidence>
<evidence type="ECO:0000256" key="1">
    <source>
        <dbReference type="SAM" id="Phobius"/>
    </source>
</evidence>
<feature type="transmembrane region" description="Helical" evidence="1">
    <location>
        <begin position="6"/>
        <end position="32"/>
    </location>
</feature>
<dbReference type="EMBL" id="GHJT01007278">
    <property type="protein sequence ID" value="MOY41249.1"/>
    <property type="molecule type" value="Transcribed_RNA"/>
</dbReference>
<accession>A0A4D5RW56</accession>
<protein>
    <submittedName>
        <fullName evidence="2">Uncharacterized protein</fullName>
    </submittedName>
</protein>
<keyword evidence="1" id="KW-1133">Transmembrane helix</keyword>
<keyword evidence="1" id="KW-0812">Transmembrane</keyword>